<name>A0A6N8IPY9_9BURK</name>
<dbReference type="InterPro" id="IPR000073">
    <property type="entry name" value="AB_hydrolase_1"/>
</dbReference>
<comment type="caution">
    <text evidence="2">The sequence shown here is derived from an EMBL/GenBank/DDBJ whole genome shotgun (WGS) entry which is preliminary data.</text>
</comment>
<sequence length="339" mass="37331">MKLRTPLAAGASVVLAAIGNALWVERRTREAERRFHAPHHHIYIHGTHLHYRLVGEGPPVLLLHGNLVHGADWEASGLLERLAERHQVLVIDRPGFGFSDRPRGIAWTPARQARLLHDAAEALDVHRPVVVGHSLGAQVALAMALQQQASVAGLVLVSGYYWPNLRLDRWMAAPVSVPVLGDVLRYTTSAWTARATFGSTLRALFDPEPVPESFLQLLPRDLLLRPLQQRATAEDGNHMVGQARALEPHYGSLRMPVTVIAGTQDRIVPPKQSVQLHEAVPRARLRLVDGVGHMAHYRAHEQILAGVDEALESDRTMPLVRRTEPAVRDTATVGVQSVG</sequence>
<dbReference type="InterPro" id="IPR029058">
    <property type="entry name" value="AB_hydrolase_fold"/>
</dbReference>
<dbReference type="PANTHER" id="PTHR43798:SF33">
    <property type="entry name" value="HYDROLASE, PUTATIVE (AFU_ORTHOLOGUE AFUA_2G14860)-RELATED"/>
    <property type="match status" value="1"/>
</dbReference>
<dbReference type="GO" id="GO:0016020">
    <property type="term" value="C:membrane"/>
    <property type="evidence" value="ECO:0007669"/>
    <property type="project" value="TreeGrafter"/>
</dbReference>
<evidence type="ECO:0000313" key="3">
    <source>
        <dbReference type="Proteomes" id="UP000469385"/>
    </source>
</evidence>
<keyword evidence="3" id="KW-1185">Reference proteome</keyword>
<organism evidence="2 3">
    <name type="scientific">Ramlibacter pinisoli</name>
    <dbReference type="NCBI Taxonomy" id="2682844"/>
    <lineage>
        <taxon>Bacteria</taxon>
        <taxon>Pseudomonadati</taxon>
        <taxon>Pseudomonadota</taxon>
        <taxon>Betaproteobacteria</taxon>
        <taxon>Burkholderiales</taxon>
        <taxon>Comamonadaceae</taxon>
        <taxon>Ramlibacter</taxon>
    </lineage>
</organism>
<dbReference type="SUPFAM" id="SSF53474">
    <property type="entry name" value="alpha/beta-Hydrolases"/>
    <property type="match status" value="1"/>
</dbReference>
<dbReference type="EMBL" id="WSEL01000003">
    <property type="protein sequence ID" value="MVQ28635.1"/>
    <property type="molecule type" value="Genomic_DNA"/>
</dbReference>
<dbReference type="AlphaFoldDB" id="A0A6N8IPY9"/>
<feature type="domain" description="AB hydrolase-1" evidence="1">
    <location>
        <begin position="58"/>
        <end position="297"/>
    </location>
</feature>
<evidence type="ECO:0000259" key="1">
    <source>
        <dbReference type="Pfam" id="PF00561"/>
    </source>
</evidence>
<dbReference type="PRINTS" id="PR00111">
    <property type="entry name" value="ABHYDROLASE"/>
</dbReference>
<dbReference type="Proteomes" id="UP000469385">
    <property type="component" value="Unassembled WGS sequence"/>
</dbReference>
<keyword evidence="2" id="KW-0378">Hydrolase</keyword>
<gene>
    <name evidence="2" type="ORF">GON04_04210</name>
</gene>
<proteinExistence type="predicted"/>
<dbReference type="PANTHER" id="PTHR43798">
    <property type="entry name" value="MONOACYLGLYCEROL LIPASE"/>
    <property type="match status" value="1"/>
</dbReference>
<dbReference type="InterPro" id="IPR050266">
    <property type="entry name" value="AB_hydrolase_sf"/>
</dbReference>
<accession>A0A6N8IPY9</accession>
<dbReference type="Pfam" id="PF00561">
    <property type="entry name" value="Abhydrolase_1"/>
    <property type="match status" value="1"/>
</dbReference>
<dbReference type="GO" id="GO:0016787">
    <property type="term" value="F:hydrolase activity"/>
    <property type="evidence" value="ECO:0007669"/>
    <property type="project" value="UniProtKB-KW"/>
</dbReference>
<evidence type="ECO:0000313" key="2">
    <source>
        <dbReference type="EMBL" id="MVQ28635.1"/>
    </source>
</evidence>
<dbReference type="Gene3D" id="3.40.50.1820">
    <property type="entry name" value="alpha/beta hydrolase"/>
    <property type="match status" value="1"/>
</dbReference>
<dbReference type="RefSeq" id="WP_157396713.1">
    <property type="nucleotide sequence ID" value="NZ_WSEL01000003.1"/>
</dbReference>
<protein>
    <submittedName>
        <fullName evidence="2">Alpha/beta fold hydrolase</fullName>
    </submittedName>
</protein>
<reference evidence="2 3" key="1">
    <citation type="submission" date="2019-12" db="EMBL/GenBank/DDBJ databases">
        <authorList>
            <person name="Huq M.A."/>
        </authorList>
    </citation>
    <scope>NUCLEOTIDE SEQUENCE [LARGE SCALE GENOMIC DNA]</scope>
    <source>
        <strain evidence="2 3">MAH-25</strain>
    </source>
</reference>